<gene>
    <name evidence="2" type="ORF">E0L32_011041</name>
</gene>
<dbReference type="AlphaFoldDB" id="A0A507AIN2"/>
<protein>
    <submittedName>
        <fullName evidence="2">Uncharacterized protein</fullName>
    </submittedName>
</protein>
<dbReference type="OrthoDB" id="10261408at2759"/>
<dbReference type="RefSeq" id="XP_030988764.1">
    <property type="nucleotide sequence ID" value="XM_031133726.1"/>
</dbReference>
<organism evidence="2 3">
    <name type="scientific">Thyridium curvatum</name>
    <dbReference type="NCBI Taxonomy" id="1093900"/>
    <lineage>
        <taxon>Eukaryota</taxon>
        <taxon>Fungi</taxon>
        <taxon>Dikarya</taxon>
        <taxon>Ascomycota</taxon>
        <taxon>Pezizomycotina</taxon>
        <taxon>Sordariomycetes</taxon>
        <taxon>Sordariomycetidae</taxon>
        <taxon>Thyridiales</taxon>
        <taxon>Thyridiaceae</taxon>
        <taxon>Thyridium</taxon>
    </lineage>
</organism>
<name>A0A507AIN2_9PEZI</name>
<proteinExistence type="predicted"/>
<accession>A0A507AIN2</accession>
<sequence>MSRQAYLLTLSGFEPTMFLAKATQTGYVGALEHRLEVTENTLLRLLSVVSDDTIEEAFSQDRLPPQRHCQPPADGAGLTGDGEPKKISYMTRWEQLPLDTAPNVRLWESSTLRLSSGSAATDVQTNQSTRVAEPVLILPQSETGGSTGPSENPLIMETEAIGSGYEDNRVSCTDPGISTDLMSGQANKEAYVAVSEPEPTSAQQLFPVNNFGLEQDPQVETLALPLDFQQQYLW</sequence>
<keyword evidence="3" id="KW-1185">Reference proteome</keyword>
<dbReference type="Proteomes" id="UP000319257">
    <property type="component" value="Unassembled WGS sequence"/>
</dbReference>
<comment type="caution">
    <text evidence="2">The sequence shown here is derived from an EMBL/GenBank/DDBJ whole genome shotgun (WGS) entry which is preliminary data.</text>
</comment>
<evidence type="ECO:0000313" key="2">
    <source>
        <dbReference type="EMBL" id="TPX07053.1"/>
    </source>
</evidence>
<evidence type="ECO:0000256" key="1">
    <source>
        <dbReference type="SAM" id="MobiDB-lite"/>
    </source>
</evidence>
<evidence type="ECO:0000313" key="3">
    <source>
        <dbReference type="Proteomes" id="UP000319257"/>
    </source>
</evidence>
<dbReference type="EMBL" id="SKBQ01000096">
    <property type="protein sequence ID" value="TPX07053.1"/>
    <property type="molecule type" value="Genomic_DNA"/>
</dbReference>
<dbReference type="GeneID" id="41978488"/>
<reference evidence="2 3" key="1">
    <citation type="submission" date="2019-06" db="EMBL/GenBank/DDBJ databases">
        <title>Draft genome sequence of the filamentous fungus Phialemoniopsis curvata isolated from diesel fuel.</title>
        <authorList>
            <person name="Varaljay V.A."/>
            <person name="Lyon W.J."/>
            <person name="Crouch A.L."/>
            <person name="Drake C.E."/>
            <person name="Hollomon J.M."/>
            <person name="Nadeau L.J."/>
            <person name="Nunn H.S."/>
            <person name="Stevenson B.S."/>
            <person name="Bojanowski C.L."/>
            <person name="Crookes-Goodson W.J."/>
        </authorList>
    </citation>
    <scope>NUCLEOTIDE SEQUENCE [LARGE SCALE GENOMIC DNA]</scope>
    <source>
        <strain evidence="2 3">D216</strain>
    </source>
</reference>
<dbReference type="InParanoid" id="A0A507AIN2"/>
<feature type="region of interest" description="Disordered" evidence="1">
    <location>
        <begin position="63"/>
        <end position="82"/>
    </location>
</feature>